<keyword evidence="2" id="KW-1185">Reference proteome</keyword>
<sequence>MEIVKFSTFWSAAISGEWPNWNQSSVIYVQVLTTVQFWHSPIFSHIKVNFEAAIFKLQNKVDLGVVAQNSSCECITWRVKMFDDPLIAKFIEAKAAVLVCEACREFFMSKCFRRRRL</sequence>
<name>A0A2G9HI97_9LAMI</name>
<dbReference type="Proteomes" id="UP000231279">
    <property type="component" value="Unassembled WGS sequence"/>
</dbReference>
<dbReference type="EMBL" id="NKXS01001708">
    <property type="protein sequence ID" value="PIN17224.1"/>
    <property type="molecule type" value="Genomic_DNA"/>
</dbReference>
<accession>A0A2G9HI97</accession>
<comment type="caution">
    <text evidence="1">The sequence shown here is derived from an EMBL/GenBank/DDBJ whole genome shotgun (WGS) entry which is preliminary data.</text>
</comment>
<dbReference type="AlphaFoldDB" id="A0A2G9HI97"/>
<protein>
    <submittedName>
        <fullName evidence="1">Uncharacterized protein</fullName>
    </submittedName>
</protein>
<evidence type="ECO:0000313" key="1">
    <source>
        <dbReference type="EMBL" id="PIN17224.1"/>
    </source>
</evidence>
<evidence type="ECO:0000313" key="2">
    <source>
        <dbReference type="Proteomes" id="UP000231279"/>
    </source>
</evidence>
<reference evidence="2" key="1">
    <citation type="journal article" date="2018" name="Gigascience">
        <title>Genome assembly of the Pink Ipe (Handroanthus impetiginosus, Bignoniaceae), a highly valued, ecologically keystone Neotropical timber forest tree.</title>
        <authorList>
            <person name="Silva-Junior O.B."/>
            <person name="Grattapaglia D."/>
            <person name="Novaes E."/>
            <person name="Collevatti R.G."/>
        </authorList>
    </citation>
    <scope>NUCLEOTIDE SEQUENCE [LARGE SCALE GENOMIC DNA]</scope>
    <source>
        <strain evidence="2">cv. UFG-1</strain>
    </source>
</reference>
<organism evidence="1 2">
    <name type="scientific">Handroanthus impetiginosus</name>
    <dbReference type="NCBI Taxonomy" id="429701"/>
    <lineage>
        <taxon>Eukaryota</taxon>
        <taxon>Viridiplantae</taxon>
        <taxon>Streptophyta</taxon>
        <taxon>Embryophyta</taxon>
        <taxon>Tracheophyta</taxon>
        <taxon>Spermatophyta</taxon>
        <taxon>Magnoliopsida</taxon>
        <taxon>eudicotyledons</taxon>
        <taxon>Gunneridae</taxon>
        <taxon>Pentapetalae</taxon>
        <taxon>asterids</taxon>
        <taxon>lamiids</taxon>
        <taxon>Lamiales</taxon>
        <taxon>Bignoniaceae</taxon>
        <taxon>Crescentiina</taxon>
        <taxon>Tabebuia alliance</taxon>
        <taxon>Handroanthus</taxon>
    </lineage>
</organism>
<gene>
    <name evidence="1" type="ORF">CDL12_10103</name>
</gene>
<dbReference type="OrthoDB" id="1906820at2759"/>
<proteinExistence type="predicted"/>